<dbReference type="SMART" id="SM00248">
    <property type="entry name" value="ANK"/>
    <property type="match status" value="5"/>
</dbReference>
<keyword evidence="2 3" id="KW-0040">ANK repeat</keyword>
<name>A0A7J7HIU0_CAMSI</name>
<dbReference type="SUPFAM" id="SSF48403">
    <property type="entry name" value="Ankyrin repeat"/>
    <property type="match status" value="1"/>
</dbReference>
<evidence type="ECO:0000313" key="4">
    <source>
        <dbReference type="EMBL" id="KAF5952307.1"/>
    </source>
</evidence>
<keyword evidence="5" id="KW-1185">Reference proteome</keyword>
<dbReference type="PANTHER" id="PTHR24186">
    <property type="entry name" value="PROTEIN PHOSPHATASE 1 REGULATORY SUBUNIT"/>
    <property type="match status" value="1"/>
</dbReference>
<sequence>MDRRLFQACWIGNVENFLKLIKDNPGLLYTSALENGETPLHIASMVGHFNLVKENMKLRKEFSQELNEDGLSPLHIASANGHVENVKELLKADHKLCLVKRRERRISLHYATIKGRVDVIRELILASADSVVDVTARGGTVLHLAMKNNQFEAFKDLVEHLKKFNKEDVLNRKDDQGNTFLHLAVSKKYNVVPVDHDARYPILRLKNCEQVVDLVLKKNVVSKGALEIDSWNKEGLTALEVLHFFQSEASDREIKEILRQAGVKKVEELHSLTQPGMNQAIVAINPSSDQSTWNH</sequence>
<evidence type="ECO:0000256" key="1">
    <source>
        <dbReference type="ARBA" id="ARBA00022737"/>
    </source>
</evidence>
<dbReference type="PANTHER" id="PTHR24186:SF38">
    <property type="entry name" value="ANKYRIN REPEAT FAMILY PROTEIN"/>
    <property type="match status" value="1"/>
</dbReference>
<protein>
    <recommendedName>
        <fullName evidence="6">PGG domain-containing protein</fullName>
    </recommendedName>
</protein>
<dbReference type="PROSITE" id="PS50297">
    <property type="entry name" value="ANK_REP_REGION"/>
    <property type="match status" value="2"/>
</dbReference>
<reference evidence="4 5" key="2">
    <citation type="submission" date="2020-07" db="EMBL/GenBank/DDBJ databases">
        <title>Genome assembly of wild tea tree DASZ reveals pedigree and selection history of tea varieties.</title>
        <authorList>
            <person name="Zhang W."/>
        </authorList>
    </citation>
    <scope>NUCLEOTIDE SEQUENCE [LARGE SCALE GENOMIC DNA]</scope>
    <source>
        <strain evidence="5">cv. G240</strain>
        <tissue evidence="4">Leaf</tissue>
    </source>
</reference>
<dbReference type="EMBL" id="JACBKZ010000004">
    <property type="protein sequence ID" value="KAF5952307.1"/>
    <property type="molecule type" value="Genomic_DNA"/>
</dbReference>
<evidence type="ECO:0008006" key="6">
    <source>
        <dbReference type="Google" id="ProtNLM"/>
    </source>
</evidence>
<evidence type="ECO:0000256" key="2">
    <source>
        <dbReference type="ARBA" id="ARBA00023043"/>
    </source>
</evidence>
<dbReference type="Pfam" id="PF12796">
    <property type="entry name" value="Ank_2"/>
    <property type="match status" value="2"/>
</dbReference>
<dbReference type="PROSITE" id="PS50088">
    <property type="entry name" value="ANK_REPEAT"/>
    <property type="match status" value="2"/>
</dbReference>
<gene>
    <name evidence="4" type="ORF">HYC85_010251</name>
</gene>
<evidence type="ECO:0000313" key="5">
    <source>
        <dbReference type="Proteomes" id="UP000593564"/>
    </source>
</evidence>
<comment type="caution">
    <text evidence="4">The sequence shown here is derived from an EMBL/GenBank/DDBJ whole genome shotgun (WGS) entry which is preliminary data.</text>
</comment>
<feature type="repeat" description="ANK" evidence="3">
    <location>
        <begin position="35"/>
        <end position="53"/>
    </location>
</feature>
<dbReference type="InterPro" id="IPR036770">
    <property type="entry name" value="Ankyrin_rpt-contain_sf"/>
</dbReference>
<reference evidence="5" key="1">
    <citation type="journal article" date="2020" name="Nat. Commun.">
        <title>Genome assembly of wild tea tree DASZ reveals pedigree and selection history of tea varieties.</title>
        <authorList>
            <person name="Zhang W."/>
            <person name="Zhang Y."/>
            <person name="Qiu H."/>
            <person name="Guo Y."/>
            <person name="Wan H."/>
            <person name="Zhang X."/>
            <person name="Scossa F."/>
            <person name="Alseekh S."/>
            <person name="Zhang Q."/>
            <person name="Wang P."/>
            <person name="Xu L."/>
            <person name="Schmidt M.H."/>
            <person name="Jia X."/>
            <person name="Li D."/>
            <person name="Zhu A."/>
            <person name="Guo F."/>
            <person name="Chen W."/>
            <person name="Ni D."/>
            <person name="Usadel B."/>
            <person name="Fernie A.R."/>
            <person name="Wen W."/>
        </authorList>
    </citation>
    <scope>NUCLEOTIDE SEQUENCE [LARGE SCALE GENOMIC DNA]</scope>
    <source>
        <strain evidence="5">cv. G240</strain>
    </source>
</reference>
<dbReference type="GO" id="GO:0005886">
    <property type="term" value="C:plasma membrane"/>
    <property type="evidence" value="ECO:0007669"/>
    <property type="project" value="TreeGrafter"/>
</dbReference>
<dbReference type="AlphaFoldDB" id="A0A7J7HIU0"/>
<dbReference type="InterPro" id="IPR002110">
    <property type="entry name" value="Ankyrin_rpt"/>
</dbReference>
<keyword evidence="1" id="KW-0677">Repeat</keyword>
<dbReference type="Gene3D" id="1.25.40.20">
    <property type="entry name" value="Ankyrin repeat-containing domain"/>
    <property type="match status" value="1"/>
</dbReference>
<organism evidence="4 5">
    <name type="scientific">Camellia sinensis</name>
    <name type="common">Tea plant</name>
    <name type="synonym">Thea sinensis</name>
    <dbReference type="NCBI Taxonomy" id="4442"/>
    <lineage>
        <taxon>Eukaryota</taxon>
        <taxon>Viridiplantae</taxon>
        <taxon>Streptophyta</taxon>
        <taxon>Embryophyta</taxon>
        <taxon>Tracheophyta</taxon>
        <taxon>Spermatophyta</taxon>
        <taxon>Magnoliopsida</taxon>
        <taxon>eudicotyledons</taxon>
        <taxon>Gunneridae</taxon>
        <taxon>Pentapetalae</taxon>
        <taxon>asterids</taxon>
        <taxon>Ericales</taxon>
        <taxon>Theaceae</taxon>
        <taxon>Camellia</taxon>
    </lineage>
</organism>
<accession>A0A7J7HIU0</accession>
<dbReference type="Proteomes" id="UP000593564">
    <property type="component" value="Unassembled WGS sequence"/>
</dbReference>
<evidence type="ECO:0000256" key="3">
    <source>
        <dbReference type="PROSITE-ProRule" id="PRU00023"/>
    </source>
</evidence>
<feature type="repeat" description="ANK" evidence="3">
    <location>
        <begin position="69"/>
        <end position="101"/>
    </location>
</feature>
<proteinExistence type="predicted"/>